<evidence type="ECO:0000313" key="2">
    <source>
        <dbReference type="EnsemblMetazoa" id="XP_044314540.1"/>
    </source>
</evidence>
<comment type="similarity">
    <text evidence="1">Belongs to the C19orf12 family.</text>
</comment>
<dbReference type="Pfam" id="PF20721">
    <property type="entry name" value="C19orf12"/>
    <property type="match status" value="1"/>
</dbReference>
<evidence type="ECO:0000256" key="1">
    <source>
        <dbReference type="ARBA" id="ARBA00029457"/>
    </source>
</evidence>
<organism evidence="2 3">
    <name type="scientific">Drosophila rhopaloa</name>
    <name type="common">Fruit fly</name>
    <dbReference type="NCBI Taxonomy" id="1041015"/>
    <lineage>
        <taxon>Eukaryota</taxon>
        <taxon>Metazoa</taxon>
        <taxon>Ecdysozoa</taxon>
        <taxon>Arthropoda</taxon>
        <taxon>Hexapoda</taxon>
        <taxon>Insecta</taxon>
        <taxon>Pterygota</taxon>
        <taxon>Neoptera</taxon>
        <taxon>Endopterygota</taxon>
        <taxon>Diptera</taxon>
        <taxon>Brachycera</taxon>
        <taxon>Muscomorpha</taxon>
        <taxon>Ephydroidea</taxon>
        <taxon>Drosophilidae</taxon>
        <taxon>Drosophila</taxon>
        <taxon>Sophophora</taxon>
    </lineage>
</organism>
<dbReference type="RefSeq" id="XP_044314540.1">
    <property type="nucleotide sequence ID" value="XM_044458605.1"/>
</dbReference>
<protein>
    <submittedName>
        <fullName evidence="2">Uncharacterized protein</fullName>
    </submittedName>
</protein>
<reference evidence="2" key="2">
    <citation type="submission" date="2025-05" db="UniProtKB">
        <authorList>
            <consortium name="EnsemblMetazoa"/>
        </authorList>
    </citation>
    <scope>IDENTIFICATION</scope>
</reference>
<sequence length="140" mass="14690">MAVSTQELLSALSILADNENIQVTVTESAKGAALCAVSALVGGLLMGPRGLAVGGAIGGLAAYRLTEGNFKSLSDVISYDMSESQRRELKEHVVKAISEIRTVDAIQIAGLILNNRQVQNVALSAAKSFVTNRMGMTIID</sequence>
<keyword evidence="3" id="KW-1185">Reference proteome</keyword>
<dbReference type="GeneID" id="108050091"/>
<dbReference type="PANTHER" id="PTHR31493">
    <property type="entry name" value="NAZO FAMILY MEMBER"/>
    <property type="match status" value="1"/>
</dbReference>
<name>A0ABM5J6T7_DRORH</name>
<dbReference type="Proteomes" id="UP001652680">
    <property type="component" value="Unassembled WGS sequence"/>
</dbReference>
<dbReference type="InterPro" id="IPR033369">
    <property type="entry name" value="C19orf12"/>
</dbReference>
<dbReference type="EnsemblMetazoa" id="XM_044458605.1">
    <property type="protein sequence ID" value="XP_044314540.1"/>
    <property type="gene ID" value="LOC108050091"/>
</dbReference>
<proteinExistence type="inferred from homology"/>
<dbReference type="PANTHER" id="PTHR31493:SF1">
    <property type="entry name" value="PROTEIN C19ORF12"/>
    <property type="match status" value="1"/>
</dbReference>
<reference evidence="3" key="1">
    <citation type="journal article" date="2021" name="Elife">
        <title>Highly contiguous assemblies of 101 drosophilid genomes.</title>
        <authorList>
            <person name="Kim B.Y."/>
            <person name="Wang J.R."/>
            <person name="Miller D.E."/>
            <person name="Barmina O."/>
            <person name="Delaney E."/>
            <person name="Thompson A."/>
            <person name="Comeault A.A."/>
            <person name="Peede D."/>
            <person name="D'Agostino E.R."/>
            <person name="Pelaez J."/>
            <person name="Aguilar J.M."/>
            <person name="Haji D."/>
            <person name="Matsunaga T."/>
            <person name="Armstrong E.E."/>
            <person name="Zych M."/>
            <person name="Ogawa Y."/>
            <person name="Stamenkovic-Radak M."/>
            <person name="Jelic M."/>
            <person name="Veselinovic M.S."/>
            <person name="Tanaskovic M."/>
            <person name="Eric P."/>
            <person name="Gao J.J."/>
            <person name="Katoh T.K."/>
            <person name="Toda M.J."/>
            <person name="Watabe H."/>
            <person name="Watada M."/>
            <person name="Davis J.S."/>
            <person name="Moyle L.C."/>
            <person name="Manoli G."/>
            <person name="Bertolini E."/>
            <person name="Kostal V."/>
            <person name="Hawley R.S."/>
            <person name="Takahashi A."/>
            <person name="Jones C.D."/>
            <person name="Price D.K."/>
            <person name="Whiteman N."/>
            <person name="Kopp A."/>
            <person name="Matute D.R."/>
            <person name="Petrov D.A."/>
        </authorList>
    </citation>
    <scope>NUCLEOTIDE SEQUENCE [LARGE SCALE GENOMIC DNA]</scope>
</reference>
<accession>A0ABM5J6T7</accession>
<evidence type="ECO:0000313" key="3">
    <source>
        <dbReference type="Proteomes" id="UP001652680"/>
    </source>
</evidence>